<gene>
    <name evidence="2" type="ORF">CEXT_805081</name>
</gene>
<sequence length="258" mass="29233">MVGHAGFRPAHVLGGSSGPQLCLSGTHPSKVSFFLPDSVALHSSLLPTETVKDKDGRRKRKVSTKAISDVLSPSLSEEKKRKTWTHPSKFSSFYLILSPSIFHCFRPRRLRAAKTKEEEGSFHEGHSDLPSPPYQRRKKRKTWSSFFAVKVAAAGHRPENNSPDTLSPTLMGSVPCISNHGSQDGRRKRRRKFPRRPFGRPVSLLIREEERKKEKLVIICRSQGRCLRRCRWTQAKEQFPEHTSANFDGKHAPAFQIS</sequence>
<reference evidence="2 3" key="1">
    <citation type="submission" date="2021-06" db="EMBL/GenBank/DDBJ databases">
        <title>Caerostris extrusa draft genome.</title>
        <authorList>
            <person name="Kono N."/>
            <person name="Arakawa K."/>
        </authorList>
    </citation>
    <scope>NUCLEOTIDE SEQUENCE [LARGE SCALE GENOMIC DNA]</scope>
</reference>
<comment type="caution">
    <text evidence="2">The sequence shown here is derived from an EMBL/GenBank/DDBJ whole genome shotgun (WGS) entry which is preliminary data.</text>
</comment>
<evidence type="ECO:0000313" key="3">
    <source>
        <dbReference type="Proteomes" id="UP001054945"/>
    </source>
</evidence>
<dbReference type="AlphaFoldDB" id="A0AAV4PIG4"/>
<name>A0AAV4PIG4_CAEEX</name>
<organism evidence="2 3">
    <name type="scientific">Caerostris extrusa</name>
    <name type="common">Bark spider</name>
    <name type="synonym">Caerostris bankana</name>
    <dbReference type="NCBI Taxonomy" id="172846"/>
    <lineage>
        <taxon>Eukaryota</taxon>
        <taxon>Metazoa</taxon>
        <taxon>Ecdysozoa</taxon>
        <taxon>Arthropoda</taxon>
        <taxon>Chelicerata</taxon>
        <taxon>Arachnida</taxon>
        <taxon>Araneae</taxon>
        <taxon>Araneomorphae</taxon>
        <taxon>Entelegynae</taxon>
        <taxon>Araneoidea</taxon>
        <taxon>Araneidae</taxon>
        <taxon>Caerostris</taxon>
    </lineage>
</organism>
<feature type="region of interest" description="Disordered" evidence="1">
    <location>
        <begin position="156"/>
        <end position="196"/>
    </location>
</feature>
<feature type="compositionally biased region" description="Polar residues" evidence="1">
    <location>
        <begin position="160"/>
        <end position="170"/>
    </location>
</feature>
<keyword evidence="3" id="KW-1185">Reference proteome</keyword>
<evidence type="ECO:0000313" key="2">
    <source>
        <dbReference type="EMBL" id="GIX95898.1"/>
    </source>
</evidence>
<dbReference type="EMBL" id="BPLR01004575">
    <property type="protein sequence ID" value="GIX95898.1"/>
    <property type="molecule type" value="Genomic_DNA"/>
</dbReference>
<feature type="compositionally biased region" description="Basic residues" evidence="1">
    <location>
        <begin position="186"/>
        <end position="196"/>
    </location>
</feature>
<dbReference type="Proteomes" id="UP001054945">
    <property type="component" value="Unassembled WGS sequence"/>
</dbReference>
<evidence type="ECO:0000256" key="1">
    <source>
        <dbReference type="SAM" id="MobiDB-lite"/>
    </source>
</evidence>
<proteinExistence type="predicted"/>
<feature type="compositionally biased region" description="Basic and acidic residues" evidence="1">
    <location>
        <begin position="116"/>
        <end position="127"/>
    </location>
</feature>
<accession>A0AAV4PIG4</accession>
<feature type="region of interest" description="Disordered" evidence="1">
    <location>
        <begin position="116"/>
        <end position="137"/>
    </location>
</feature>
<protein>
    <submittedName>
        <fullName evidence="2">Uncharacterized protein</fullName>
    </submittedName>
</protein>